<dbReference type="PROSITE" id="PS50110">
    <property type="entry name" value="RESPONSE_REGULATORY"/>
    <property type="match status" value="1"/>
</dbReference>
<accession>A0ABN2QJG1</accession>
<keyword evidence="2 7" id="KW-0597">Phosphoprotein</keyword>
<evidence type="ECO:0000256" key="6">
    <source>
        <dbReference type="ARBA" id="ARBA00023163"/>
    </source>
</evidence>
<evidence type="ECO:0000256" key="2">
    <source>
        <dbReference type="ARBA" id="ARBA00022553"/>
    </source>
</evidence>
<reference evidence="11 12" key="1">
    <citation type="journal article" date="2019" name="Int. J. Syst. Evol. Microbiol.">
        <title>The Global Catalogue of Microorganisms (GCM) 10K type strain sequencing project: providing services to taxonomists for standard genome sequencing and annotation.</title>
        <authorList>
            <consortium name="The Broad Institute Genomics Platform"/>
            <consortium name="The Broad Institute Genome Sequencing Center for Infectious Disease"/>
            <person name="Wu L."/>
            <person name="Ma J."/>
        </authorList>
    </citation>
    <scope>NUCLEOTIDE SEQUENCE [LARGE SCALE GENOMIC DNA]</scope>
    <source>
        <strain evidence="11 12">JCM 13584</strain>
    </source>
</reference>
<gene>
    <name evidence="11" type="primary">tcrA</name>
    <name evidence="11" type="ORF">GCM10009717_19410</name>
</gene>
<evidence type="ECO:0000256" key="7">
    <source>
        <dbReference type="PROSITE-ProRule" id="PRU00169"/>
    </source>
</evidence>
<proteinExistence type="predicted"/>
<dbReference type="InterPro" id="IPR039420">
    <property type="entry name" value="WalR-like"/>
</dbReference>
<keyword evidence="6" id="KW-0804">Transcription</keyword>
<dbReference type="CDD" id="cd17574">
    <property type="entry name" value="REC_OmpR"/>
    <property type="match status" value="1"/>
</dbReference>
<feature type="domain" description="Response regulatory" evidence="9">
    <location>
        <begin position="2"/>
        <end position="116"/>
    </location>
</feature>
<dbReference type="PANTHER" id="PTHR48111:SF22">
    <property type="entry name" value="REGULATOR OF RPOS"/>
    <property type="match status" value="1"/>
</dbReference>
<keyword evidence="5 8" id="KW-0238">DNA-binding</keyword>
<dbReference type="Gene3D" id="1.10.10.10">
    <property type="entry name" value="Winged helix-like DNA-binding domain superfamily/Winged helix DNA-binding domain"/>
    <property type="match status" value="1"/>
</dbReference>
<dbReference type="SMART" id="SM00448">
    <property type="entry name" value="REC"/>
    <property type="match status" value="1"/>
</dbReference>
<sequence>MRILVVDDETEMTELLARGLATEGHHVTQAHDGIAAMGSVRDGRFDLAVVDLMLPGMSGLELCRRVKEFDSTIAVILLTARHAVDDRVRGLDSGADDYMVKPFDLAELSARIRAVRRRDTLHAPVRLEVGGLALDLHRHRVRAGEQEIPMSRTEFDVLWSLAAKPNEVRSRAAILEEVWDTPAHIDSNVVDQYVSYLRRKLDRVDARVRIATVRGVGFRLDTVPAPA</sequence>
<dbReference type="InterPro" id="IPR001867">
    <property type="entry name" value="OmpR/PhoB-type_DNA-bd"/>
</dbReference>
<feature type="domain" description="OmpR/PhoB-type" evidence="10">
    <location>
        <begin position="124"/>
        <end position="222"/>
    </location>
</feature>
<dbReference type="SUPFAM" id="SSF52172">
    <property type="entry name" value="CheY-like"/>
    <property type="match status" value="1"/>
</dbReference>
<dbReference type="EMBL" id="BAAAMK010000002">
    <property type="protein sequence ID" value="GAA1953613.1"/>
    <property type="molecule type" value="Genomic_DNA"/>
</dbReference>
<evidence type="ECO:0000256" key="4">
    <source>
        <dbReference type="ARBA" id="ARBA00023015"/>
    </source>
</evidence>
<protein>
    <submittedName>
        <fullName evidence="11">Two-component system response regulator TcrA</fullName>
    </submittedName>
</protein>
<evidence type="ECO:0000313" key="11">
    <source>
        <dbReference type="EMBL" id="GAA1953613.1"/>
    </source>
</evidence>
<dbReference type="Proteomes" id="UP001499954">
    <property type="component" value="Unassembled WGS sequence"/>
</dbReference>
<dbReference type="Pfam" id="PF00486">
    <property type="entry name" value="Trans_reg_C"/>
    <property type="match status" value="1"/>
</dbReference>
<dbReference type="InterPro" id="IPR011006">
    <property type="entry name" value="CheY-like_superfamily"/>
</dbReference>
<dbReference type="SMART" id="SM00862">
    <property type="entry name" value="Trans_reg_C"/>
    <property type="match status" value="1"/>
</dbReference>
<evidence type="ECO:0000259" key="9">
    <source>
        <dbReference type="PROSITE" id="PS50110"/>
    </source>
</evidence>
<evidence type="ECO:0000259" key="10">
    <source>
        <dbReference type="PROSITE" id="PS51755"/>
    </source>
</evidence>
<dbReference type="Gene3D" id="3.40.50.2300">
    <property type="match status" value="1"/>
</dbReference>
<dbReference type="Gene3D" id="6.10.250.690">
    <property type="match status" value="1"/>
</dbReference>
<dbReference type="InterPro" id="IPR001789">
    <property type="entry name" value="Sig_transdc_resp-reg_receiver"/>
</dbReference>
<evidence type="ECO:0000256" key="3">
    <source>
        <dbReference type="ARBA" id="ARBA00023012"/>
    </source>
</evidence>
<keyword evidence="12" id="KW-1185">Reference proteome</keyword>
<evidence type="ECO:0000313" key="12">
    <source>
        <dbReference type="Proteomes" id="UP001499954"/>
    </source>
</evidence>
<dbReference type="RefSeq" id="WP_157413935.1">
    <property type="nucleotide sequence ID" value="NZ_BAAAMK010000002.1"/>
</dbReference>
<evidence type="ECO:0000256" key="5">
    <source>
        <dbReference type="ARBA" id="ARBA00023125"/>
    </source>
</evidence>
<keyword evidence="3" id="KW-0902">Two-component regulatory system</keyword>
<dbReference type="Pfam" id="PF00072">
    <property type="entry name" value="Response_reg"/>
    <property type="match status" value="1"/>
</dbReference>
<organism evidence="11 12">
    <name type="scientific">Agromyces allii</name>
    <dbReference type="NCBI Taxonomy" id="393607"/>
    <lineage>
        <taxon>Bacteria</taxon>
        <taxon>Bacillati</taxon>
        <taxon>Actinomycetota</taxon>
        <taxon>Actinomycetes</taxon>
        <taxon>Micrococcales</taxon>
        <taxon>Microbacteriaceae</taxon>
        <taxon>Agromyces</taxon>
    </lineage>
</organism>
<feature type="DNA-binding region" description="OmpR/PhoB-type" evidence="8">
    <location>
        <begin position="124"/>
        <end position="222"/>
    </location>
</feature>
<comment type="caution">
    <text evidence="11">The sequence shown here is derived from an EMBL/GenBank/DDBJ whole genome shotgun (WGS) entry which is preliminary data.</text>
</comment>
<evidence type="ECO:0000256" key="1">
    <source>
        <dbReference type="ARBA" id="ARBA00004496"/>
    </source>
</evidence>
<dbReference type="PROSITE" id="PS51755">
    <property type="entry name" value="OMPR_PHOB"/>
    <property type="match status" value="1"/>
</dbReference>
<comment type="subcellular location">
    <subcellularLocation>
        <location evidence="1">Cytoplasm</location>
    </subcellularLocation>
</comment>
<evidence type="ECO:0000256" key="8">
    <source>
        <dbReference type="PROSITE-ProRule" id="PRU01091"/>
    </source>
</evidence>
<dbReference type="PANTHER" id="PTHR48111">
    <property type="entry name" value="REGULATOR OF RPOS"/>
    <property type="match status" value="1"/>
</dbReference>
<keyword evidence="4" id="KW-0805">Transcription regulation</keyword>
<dbReference type="CDD" id="cd00383">
    <property type="entry name" value="trans_reg_C"/>
    <property type="match status" value="1"/>
</dbReference>
<dbReference type="InterPro" id="IPR036388">
    <property type="entry name" value="WH-like_DNA-bd_sf"/>
</dbReference>
<feature type="modified residue" description="4-aspartylphosphate" evidence="7">
    <location>
        <position position="51"/>
    </location>
</feature>
<name>A0ABN2QJG1_9MICO</name>